<keyword evidence="3" id="KW-1185">Reference proteome</keyword>
<dbReference type="EMBL" id="VSRR010034640">
    <property type="protein sequence ID" value="MPC72380.1"/>
    <property type="molecule type" value="Genomic_DNA"/>
</dbReference>
<reference evidence="2 3" key="1">
    <citation type="submission" date="2019-05" db="EMBL/GenBank/DDBJ databases">
        <title>Another draft genome of Portunus trituberculatus and its Hox gene families provides insights of decapod evolution.</title>
        <authorList>
            <person name="Jeong J.-H."/>
            <person name="Song I."/>
            <person name="Kim S."/>
            <person name="Choi T."/>
            <person name="Kim D."/>
            <person name="Ryu S."/>
            <person name="Kim W."/>
        </authorList>
    </citation>
    <scope>NUCLEOTIDE SEQUENCE [LARGE SCALE GENOMIC DNA]</scope>
    <source>
        <tissue evidence="2">Muscle</tissue>
    </source>
</reference>
<keyword evidence="1" id="KW-0812">Transmembrane</keyword>
<evidence type="ECO:0000313" key="2">
    <source>
        <dbReference type="EMBL" id="MPC72380.1"/>
    </source>
</evidence>
<feature type="transmembrane region" description="Helical" evidence="1">
    <location>
        <begin position="6"/>
        <end position="31"/>
    </location>
</feature>
<evidence type="ECO:0000313" key="3">
    <source>
        <dbReference type="Proteomes" id="UP000324222"/>
    </source>
</evidence>
<comment type="caution">
    <text evidence="2">The sequence shown here is derived from an EMBL/GenBank/DDBJ whole genome shotgun (WGS) entry which is preliminary data.</text>
</comment>
<keyword evidence="1" id="KW-0472">Membrane</keyword>
<evidence type="ECO:0000256" key="1">
    <source>
        <dbReference type="SAM" id="Phobius"/>
    </source>
</evidence>
<sequence length="68" mass="7746">MYLLTYGLVYIICPSIVLHAAWFPRGLYTLLEKRGKMGQLRGEGGEIRVGEGRRRRRIRGFASIPKPA</sequence>
<name>A0A5B7HIT5_PORTR</name>
<organism evidence="2 3">
    <name type="scientific">Portunus trituberculatus</name>
    <name type="common">Swimming crab</name>
    <name type="synonym">Neptunus trituberculatus</name>
    <dbReference type="NCBI Taxonomy" id="210409"/>
    <lineage>
        <taxon>Eukaryota</taxon>
        <taxon>Metazoa</taxon>
        <taxon>Ecdysozoa</taxon>
        <taxon>Arthropoda</taxon>
        <taxon>Crustacea</taxon>
        <taxon>Multicrustacea</taxon>
        <taxon>Malacostraca</taxon>
        <taxon>Eumalacostraca</taxon>
        <taxon>Eucarida</taxon>
        <taxon>Decapoda</taxon>
        <taxon>Pleocyemata</taxon>
        <taxon>Brachyura</taxon>
        <taxon>Eubrachyura</taxon>
        <taxon>Portunoidea</taxon>
        <taxon>Portunidae</taxon>
        <taxon>Portuninae</taxon>
        <taxon>Portunus</taxon>
    </lineage>
</organism>
<gene>
    <name evidence="2" type="ORF">E2C01_066684</name>
</gene>
<dbReference type="Proteomes" id="UP000324222">
    <property type="component" value="Unassembled WGS sequence"/>
</dbReference>
<keyword evidence="1" id="KW-1133">Transmembrane helix</keyword>
<dbReference type="AlphaFoldDB" id="A0A5B7HIT5"/>
<proteinExistence type="predicted"/>
<protein>
    <submittedName>
        <fullName evidence="2">Uncharacterized protein</fullName>
    </submittedName>
</protein>
<accession>A0A5B7HIT5</accession>